<organism evidence="1 2">
    <name type="scientific">Stephanodiscus triporus</name>
    <dbReference type="NCBI Taxonomy" id="2934178"/>
    <lineage>
        <taxon>Eukaryota</taxon>
        <taxon>Sar</taxon>
        <taxon>Stramenopiles</taxon>
        <taxon>Ochrophyta</taxon>
        <taxon>Bacillariophyta</taxon>
        <taxon>Coscinodiscophyceae</taxon>
        <taxon>Thalassiosirophycidae</taxon>
        <taxon>Stephanodiscales</taxon>
        <taxon>Stephanodiscaceae</taxon>
        <taxon>Stephanodiscus</taxon>
    </lineage>
</organism>
<evidence type="ECO:0000313" key="1">
    <source>
        <dbReference type="EMBL" id="KAL3795721.1"/>
    </source>
</evidence>
<keyword evidence="2" id="KW-1185">Reference proteome</keyword>
<accession>A0ABD3Q810</accession>
<gene>
    <name evidence="1" type="ORF">ACHAW5_004491</name>
</gene>
<dbReference type="Proteomes" id="UP001530315">
    <property type="component" value="Unassembled WGS sequence"/>
</dbReference>
<sequence>MQRLDTQMVELQWGSEARCCLLFSTSMPFSKPVKTYHYRRHAYQALLKLLEQKAHNASNPYRDALRCGIPTTCLLTAAQCRDGIEACKRRLRSLKGHSMGLWKVHLRDSYIRAKASGDEDKCKDILRIISREEQKSMWRRINRALDKPSLGTIPFVQRVEDGQVINITAINEMNWEIQTVTEKRFDLSMSAPITMSSLCRRLGFLSDTEFATNLLSSDVHIPGDVDDVTTAEKSLGVWSAIDGNDSKHIKENVTGKAAGWINKMRNTHLPARMGWIAYRFKLWASICYGIATLALPMTEARKVLNIENFQCLPFLGINRNVKREWRTLHRAFGGIGLFSFSVEHTIGMINMLLQHYGAETTLAQKMTASMEALQLEIGCISSPFGENFDELHLLATACWIKSLSLLQVPLRLFREAGYKGHLLQDLNRCRLYLKLLFLSDIATACGWFINVSLILRPIQPDKSVSSAWQLWLEFWTSFLGPGWSLQTPLGPWEHPAHRCWDWFYEARDDLLIRPSEEGGAEAYSIPGKGHRLRSRQEYQRSHKLDSIPEHCLTANVLSLPGGKVLRREIGPPLAVPKPVTRSFWAHLRLLWGEWMWEHICEGEGEVDWVRDALINGTLLAVTDGSYDRAHGRFSWFNDCRSKKEVAVSNIIVKLQ</sequence>
<dbReference type="AlphaFoldDB" id="A0ABD3Q810"/>
<dbReference type="EMBL" id="JALLAZ020000413">
    <property type="protein sequence ID" value="KAL3795721.1"/>
    <property type="molecule type" value="Genomic_DNA"/>
</dbReference>
<evidence type="ECO:0000313" key="2">
    <source>
        <dbReference type="Proteomes" id="UP001530315"/>
    </source>
</evidence>
<comment type="caution">
    <text evidence="1">The sequence shown here is derived from an EMBL/GenBank/DDBJ whole genome shotgun (WGS) entry which is preliminary data.</text>
</comment>
<reference evidence="1 2" key="1">
    <citation type="submission" date="2024-10" db="EMBL/GenBank/DDBJ databases">
        <title>Updated reference genomes for cyclostephanoid diatoms.</title>
        <authorList>
            <person name="Roberts W.R."/>
            <person name="Alverson A.J."/>
        </authorList>
    </citation>
    <scope>NUCLEOTIDE SEQUENCE [LARGE SCALE GENOMIC DNA]</scope>
    <source>
        <strain evidence="1 2">AJA276-08</strain>
    </source>
</reference>
<protein>
    <submittedName>
        <fullName evidence="1">Uncharacterized protein</fullName>
    </submittedName>
</protein>
<name>A0ABD3Q810_9STRA</name>
<proteinExistence type="predicted"/>